<evidence type="ECO:0000256" key="2">
    <source>
        <dbReference type="ARBA" id="ARBA00022448"/>
    </source>
</evidence>
<protein>
    <submittedName>
        <fullName evidence="5">Multiple sugar transport system substrate-binding protein</fullName>
    </submittedName>
</protein>
<gene>
    <name evidence="5" type="ORF">IW245_001710</name>
</gene>
<name>A0A8J7KJI8_9ACTN</name>
<dbReference type="PANTHER" id="PTHR30061">
    <property type="entry name" value="MALTOSE-BINDING PERIPLASMIC PROTEIN"/>
    <property type="match status" value="1"/>
</dbReference>
<feature type="chain" id="PRO_5035271671" evidence="4">
    <location>
        <begin position="25"/>
        <end position="412"/>
    </location>
</feature>
<dbReference type="Gene3D" id="3.40.190.10">
    <property type="entry name" value="Periplasmic binding protein-like II"/>
    <property type="match status" value="1"/>
</dbReference>
<evidence type="ECO:0000313" key="5">
    <source>
        <dbReference type="EMBL" id="MBG6135516.1"/>
    </source>
</evidence>
<dbReference type="SUPFAM" id="SSF53850">
    <property type="entry name" value="Periplasmic binding protein-like II"/>
    <property type="match status" value="1"/>
</dbReference>
<dbReference type="RefSeq" id="WP_197002614.1">
    <property type="nucleotide sequence ID" value="NZ_BONS01000002.1"/>
</dbReference>
<dbReference type="EMBL" id="JADOUF010000001">
    <property type="protein sequence ID" value="MBG6135516.1"/>
    <property type="molecule type" value="Genomic_DNA"/>
</dbReference>
<evidence type="ECO:0000313" key="6">
    <source>
        <dbReference type="Proteomes" id="UP000622552"/>
    </source>
</evidence>
<dbReference type="Proteomes" id="UP000622552">
    <property type="component" value="Unassembled WGS sequence"/>
</dbReference>
<dbReference type="PANTHER" id="PTHR30061:SF50">
    <property type="entry name" value="MALTOSE_MALTODEXTRIN-BINDING PERIPLASMIC PROTEIN"/>
    <property type="match status" value="1"/>
</dbReference>
<proteinExistence type="inferred from homology"/>
<dbReference type="AlphaFoldDB" id="A0A8J7KJI8"/>
<evidence type="ECO:0000256" key="4">
    <source>
        <dbReference type="SAM" id="SignalP"/>
    </source>
</evidence>
<comment type="similarity">
    <text evidence="1">Belongs to the bacterial solute-binding protein 1 family.</text>
</comment>
<dbReference type="GO" id="GO:0015768">
    <property type="term" value="P:maltose transport"/>
    <property type="evidence" value="ECO:0007669"/>
    <property type="project" value="TreeGrafter"/>
</dbReference>
<sequence length="412" mass="44823">MLRRRVLAGLATAALLAMAGCSSASDKGGDVTLTYGVWDKNQVPAMEKIAGEFTKAHPTVTVKVELTPSKEYWTKLQTSVTGGSAPDVFWMNAPRFGLYASSGVLAPMDKKADLSKYPKSLVDTYNWQGKQYALPKDYDTIGLWYNKALFDAAGVKYPDDSWTWDTLTEAAKKLTDPAKGQFGIAAPAYSQENYYNTIFQAGGSVVSADKKKSGYDDAATVKGLQFWVDLINKQKVSPTVQQMSDTEPTQLFTSGKVAMMYGGSWEAVGFAKDDTLKGKIDVAVLPKGDQRAVVIHGLGNVVYAKSKHPKEALEFATFLGSEQAHKIQAETGTVIPAFEGTQQTWVSSMPQYQLKIFLDEVAYAKPYPISKNTAAWADQERKLLPTAWDGSRDLAGVSKELAAGMNAALAKE</sequence>
<dbReference type="GO" id="GO:1901982">
    <property type="term" value="F:maltose binding"/>
    <property type="evidence" value="ECO:0007669"/>
    <property type="project" value="TreeGrafter"/>
</dbReference>
<keyword evidence="6" id="KW-1185">Reference proteome</keyword>
<evidence type="ECO:0000256" key="3">
    <source>
        <dbReference type="ARBA" id="ARBA00022729"/>
    </source>
</evidence>
<keyword evidence="3 4" id="KW-0732">Signal</keyword>
<evidence type="ECO:0000256" key="1">
    <source>
        <dbReference type="ARBA" id="ARBA00008520"/>
    </source>
</evidence>
<dbReference type="Pfam" id="PF01547">
    <property type="entry name" value="SBP_bac_1"/>
    <property type="match status" value="1"/>
</dbReference>
<comment type="caution">
    <text evidence="5">The sequence shown here is derived from an EMBL/GenBank/DDBJ whole genome shotgun (WGS) entry which is preliminary data.</text>
</comment>
<organism evidence="5 6">
    <name type="scientific">Longispora fulva</name>
    <dbReference type="NCBI Taxonomy" id="619741"/>
    <lineage>
        <taxon>Bacteria</taxon>
        <taxon>Bacillati</taxon>
        <taxon>Actinomycetota</taxon>
        <taxon>Actinomycetes</taxon>
        <taxon>Micromonosporales</taxon>
        <taxon>Micromonosporaceae</taxon>
        <taxon>Longispora</taxon>
    </lineage>
</organism>
<dbReference type="PROSITE" id="PS51257">
    <property type="entry name" value="PROKAR_LIPOPROTEIN"/>
    <property type="match status" value="1"/>
</dbReference>
<dbReference type="InterPro" id="IPR006059">
    <property type="entry name" value="SBP"/>
</dbReference>
<dbReference type="GO" id="GO:0042956">
    <property type="term" value="P:maltodextrin transmembrane transport"/>
    <property type="evidence" value="ECO:0007669"/>
    <property type="project" value="TreeGrafter"/>
</dbReference>
<feature type="signal peptide" evidence="4">
    <location>
        <begin position="1"/>
        <end position="24"/>
    </location>
</feature>
<reference evidence="5" key="1">
    <citation type="submission" date="2020-11" db="EMBL/GenBank/DDBJ databases">
        <title>Sequencing the genomes of 1000 actinobacteria strains.</title>
        <authorList>
            <person name="Klenk H.-P."/>
        </authorList>
    </citation>
    <scope>NUCLEOTIDE SEQUENCE</scope>
    <source>
        <strain evidence="5">DSM 45356</strain>
    </source>
</reference>
<dbReference type="CDD" id="cd13585">
    <property type="entry name" value="PBP2_TMBP_like"/>
    <property type="match status" value="1"/>
</dbReference>
<accession>A0A8J7KJI8</accession>
<keyword evidence="5" id="KW-0762">Sugar transport</keyword>
<dbReference type="GO" id="GO:0055052">
    <property type="term" value="C:ATP-binding cassette (ABC) transporter complex, substrate-binding subunit-containing"/>
    <property type="evidence" value="ECO:0007669"/>
    <property type="project" value="TreeGrafter"/>
</dbReference>
<keyword evidence="2" id="KW-0813">Transport</keyword>